<reference evidence="3" key="1">
    <citation type="journal article" date="2019" name="Int. J. Syst. Evol. Microbiol.">
        <title>The Global Catalogue of Microorganisms (GCM) 10K type strain sequencing project: providing services to taxonomists for standard genome sequencing and annotation.</title>
        <authorList>
            <consortium name="The Broad Institute Genomics Platform"/>
            <consortium name="The Broad Institute Genome Sequencing Center for Infectious Disease"/>
            <person name="Wu L."/>
            <person name="Ma J."/>
        </authorList>
    </citation>
    <scope>NUCLEOTIDE SEQUENCE [LARGE SCALE GENOMIC DNA]</scope>
    <source>
        <strain evidence="3">NBRC 108565</strain>
    </source>
</reference>
<dbReference type="EMBL" id="AP027729">
    <property type="protein sequence ID" value="BDZ41054.1"/>
    <property type="molecule type" value="Genomic_DNA"/>
</dbReference>
<dbReference type="Gene3D" id="1.10.10.10">
    <property type="entry name" value="Winged helix-like DNA-binding domain superfamily/Winged helix DNA-binding domain"/>
    <property type="match status" value="1"/>
</dbReference>
<dbReference type="SUPFAM" id="SSF46785">
    <property type="entry name" value="Winged helix' DNA-binding domain"/>
    <property type="match status" value="1"/>
</dbReference>
<keyword evidence="2" id="KW-0418">Kinase</keyword>
<dbReference type="InterPro" id="IPR000600">
    <property type="entry name" value="ROK"/>
</dbReference>
<evidence type="ECO:0000313" key="3">
    <source>
        <dbReference type="Proteomes" id="UP001321475"/>
    </source>
</evidence>
<comment type="similarity">
    <text evidence="1">Belongs to the ROK (NagC/XylR) family.</text>
</comment>
<sequence>MRLGSGAAVLRAEASGRDDVRRANLAAVLRLLHFDGASTRSDIVAATGFNRSTVGSLTSELERAGLVRERPGVVRGKGRPSNVVEPVSTSVHVLAFDVTATEVAGARVGLGGYILQVRRRLHAGHPRDVGKVVAMIATLAREMDARAPEGSVPLAIVVSVAGSVRQPDGLVRRAPALGWADVPLVALLQAELESDQGPPFPGAMLITAGNDGDFGVVAEHLRGAARGIQDVLYVRGERGVGGGVVVDGELLKGVGGYAGEVGHILVRPGGRPCACGAKGCWEAEVGDDAILRAVGRDPKESEIDDAISDVAIGRKRAIAGVHKIGSQVGLGLASLVNIFNPGVVVLGGSLGALYPTMEKTLHASLARALGPIREQATLVRSELGPDAQLVGGAEVGFVDLLDDPTGTLAALRGEVDEQGSGVVLESRSS</sequence>
<dbReference type="Proteomes" id="UP001321475">
    <property type="component" value="Chromosome"/>
</dbReference>
<dbReference type="InterPro" id="IPR043129">
    <property type="entry name" value="ATPase_NBD"/>
</dbReference>
<evidence type="ECO:0000256" key="1">
    <source>
        <dbReference type="ARBA" id="ARBA00006479"/>
    </source>
</evidence>
<dbReference type="InterPro" id="IPR036388">
    <property type="entry name" value="WH-like_DNA-bd_sf"/>
</dbReference>
<dbReference type="PANTHER" id="PTHR18964">
    <property type="entry name" value="ROK (REPRESSOR, ORF, KINASE) FAMILY"/>
    <property type="match status" value="1"/>
</dbReference>
<dbReference type="InterPro" id="IPR036390">
    <property type="entry name" value="WH_DNA-bd_sf"/>
</dbReference>
<proteinExistence type="inferred from homology"/>
<name>A0ABM8FZ33_9CELL</name>
<dbReference type="Gene3D" id="3.30.420.40">
    <property type="match status" value="2"/>
</dbReference>
<keyword evidence="2" id="KW-0808">Transferase</keyword>
<dbReference type="SUPFAM" id="SSF53067">
    <property type="entry name" value="Actin-like ATPase domain"/>
    <property type="match status" value="1"/>
</dbReference>
<keyword evidence="3" id="KW-1185">Reference proteome</keyword>
<accession>A0ABM8FZ33</accession>
<organism evidence="2 3">
    <name type="scientific">Paraoerskovia sediminicola</name>
    <dbReference type="NCBI Taxonomy" id="1138587"/>
    <lineage>
        <taxon>Bacteria</taxon>
        <taxon>Bacillati</taxon>
        <taxon>Actinomycetota</taxon>
        <taxon>Actinomycetes</taxon>
        <taxon>Micrococcales</taxon>
        <taxon>Cellulomonadaceae</taxon>
        <taxon>Paraoerskovia</taxon>
    </lineage>
</organism>
<protein>
    <submittedName>
        <fullName evidence="2">Sugar kinase</fullName>
    </submittedName>
</protein>
<evidence type="ECO:0000313" key="2">
    <source>
        <dbReference type="EMBL" id="BDZ41054.1"/>
    </source>
</evidence>
<gene>
    <name evidence="2" type="ORF">GCM10025865_03530</name>
</gene>
<dbReference type="PANTHER" id="PTHR18964:SF149">
    <property type="entry name" value="BIFUNCTIONAL UDP-N-ACETYLGLUCOSAMINE 2-EPIMERASE_N-ACETYLMANNOSAMINE KINASE"/>
    <property type="match status" value="1"/>
</dbReference>
<dbReference type="Pfam" id="PF00480">
    <property type="entry name" value="ROK"/>
    <property type="match status" value="1"/>
</dbReference>
<dbReference type="RefSeq" id="WP_286218319.1">
    <property type="nucleotide sequence ID" value="NZ_AP027729.1"/>
</dbReference>
<dbReference type="GO" id="GO:0016301">
    <property type="term" value="F:kinase activity"/>
    <property type="evidence" value="ECO:0007669"/>
    <property type="project" value="UniProtKB-KW"/>
</dbReference>